<dbReference type="Proteomes" id="UP001596481">
    <property type="component" value="Unassembled WGS sequence"/>
</dbReference>
<evidence type="ECO:0000256" key="3">
    <source>
        <dbReference type="ARBA" id="ARBA00004555"/>
    </source>
</evidence>
<evidence type="ECO:0000256" key="7">
    <source>
        <dbReference type="ARBA" id="ARBA00022645"/>
    </source>
</evidence>
<keyword evidence="15" id="KW-0482">Metalloprotease</keyword>
<evidence type="ECO:0000313" key="24">
    <source>
        <dbReference type="Proteomes" id="UP001596481"/>
    </source>
</evidence>
<evidence type="ECO:0000259" key="21">
    <source>
        <dbReference type="Pfam" id="PF02225"/>
    </source>
</evidence>
<evidence type="ECO:0000256" key="1">
    <source>
        <dbReference type="ARBA" id="ARBA00004240"/>
    </source>
</evidence>
<dbReference type="Gene3D" id="3.40.630.10">
    <property type="entry name" value="Zn peptidases"/>
    <property type="match status" value="1"/>
</dbReference>
<keyword evidence="16" id="KW-0865">Zymogen</keyword>
<keyword evidence="14" id="KW-0333">Golgi apparatus</keyword>
<dbReference type="InterPro" id="IPR007484">
    <property type="entry name" value="Peptidase_M28"/>
</dbReference>
<dbReference type="GO" id="GO:0005576">
    <property type="term" value="C:extracellular region"/>
    <property type="evidence" value="ECO:0007669"/>
    <property type="project" value="UniProtKB-SubCell"/>
</dbReference>
<dbReference type="RefSeq" id="WP_390222210.1">
    <property type="nucleotide sequence ID" value="NZ_JBHTAA010000001.1"/>
</dbReference>
<keyword evidence="8" id="KW-0645">Protease</keyword>
<protein>
    <recommendedName>
        <fullName evidence="5">Carboxypeptidase Q</fullName>
    </recommendedName>
    <alternativeName>
        <fullName evidence="20">Plasma glutamate carboxypeptidase</fullName>
    </alternativeName>
</protein>
<dbReference type="InterPro" id="IPR046450">
    <property type="entry name" value="PA_dom_sf"/>
</dbReference>
<evidence type="ECO:0000256" key="18">
    <source>
        <dbReference type="ARBA" id="ARBA00023228"/>
    </source>
</evidence>
<evidence type="ECO:0000256" key="10">
    <source>
        <dbReference type="ARBA" id="ARBA00022729"/>
    </source>
</evidence>
<comment type="subcellular location">
    <subcellularLocation>
        <location evidence="1">Endoplasmic reticulum</location>
    </subcellularLocation>
    <subcellularLocation>
        <location evidence="3">Golgi apparatus</location>
    </subcellularLocation>
    <subcellularLocation>
        <location evidence="2">Lysosome</location>
    </subcellularLocation>
    <subcellularLocation>
        <location evidence="4">Secreted</location>
    </subcellularLocation>
</comment>
<evidence type="ECO:0000256" key="19">
    <source>
        <dbReference type="ARBA" id="ARBA00025833"/>
    </source>
</evidence>
<dbReference type="PANTHER" id="PTHR12053:SF3">
    <property type="entry name" value="CARBOXYPEPTIDASE Q"/>
    <property type="match status" value="1"/>
</dbReference>
<comment type="caution">
    <text evidence="23">The sequence shown here is derived from an EMBL/GenBank/DDBJ whole genome shotgun (WGS) entry which is preliminary data.</text>
</comment>
<dbReference type="EMBL" id="JBHTAA010000001">
    <property type="protein sequence ID" value="MFC7202924.1"/>
    <property type="molecule type" value="Genomic_DNA"/>
</dbReference>
<dbReference type="Pfam" id="PF02225">
    <property type="entry name" value="PA"/>
    <property type="match status" value="1"/>
</dbReference>
<evidence type="ECO:0000256" key="20">
    <source>
        <dbReference type="ARBA" id="ARBA00033328"/>
    </source>
</evidence>
<proteinExistence type="predicted"/>
<dbReference type="InterPro" id="IPR003137">
    <property type="entry name" value="PA_domain"/>
</dbReference>
<keyword evidence="24" id="KW-1185">Reference proteome</keyword>
<keyword evidence="9" id="KW-0479">Metal-binding</keyword>
<dbReference type="AlphaFoldDB" id="A0ABD5ZCV4"/>
<evidence type="ECO:0000259" key="22">
    <source>
        <dbReference type="Pfam" id="PF04389"/>
    </source>
</evidence>
<name>A0ABD5ZCV4_9EURY</name>
<evidence type="ECO:0000256" key="11">
    <source>
        <dbReference type="ARBA" id="ARBA00022801"/>
    </source>
</evidence>
<feature type="domain" description="Peptidase M28" evidence="22">
    <location>
        <begin position="217"/>
        <end position="399"/>
    </location>
</feature>
<evidence type="ECO:0000256" key="5">
    <source>
        <dbReference type="ARBA" id="ARBA00014116"/>
    </source>
</evidence>
<gene>
    <name evidence="23" type="ORF">ACFQJC_05315</name>
</gene>
<keyword evidence="6" id="KW-0964">Secreted</keyword>
<dbReference type="GO" id="GO:0046872">
    <property type="term" value="F:metal ion binding"/>
    <property type="evidence" value="ECO:0007669"/>
    <property type="project" value="UniProtKB-KW"/>
</dbReference>
<feature type="domain" description="PA" evidence="21">
    <location>
        <begin position="100"/>
        <end position="192"/>
    </location>
</feature>
<evidence type="ECO:0000256" key="15">
    <source>
        <dbReference type="ARBA" id="ARBA00023049"/>
    </source>
</evidence>
<evidence type="ECO:0000256" key="17">
    <source>
        <dbReference type="ARBA" id="ARBA00023180"/>
    </source>
</evidence>
<dbReference type="GO" id="GO:0004180">
    <property type="term" value="F:carboxypeptidase activity"/>
    <property type="evidence" value="ECO:0007669"/>
    <property type="project" value="UniProtKB-KW"/>
</dbReference>
<keyword evidence="7" id="KW-0121">Carboxypeptidase</keyword>
<evidence type="ECO:0000313" key="23">
    <source>
        <dbReference type="EMBL" id="MFC7202924.1"/>
    </source>
</evidence>
<evidence type="ECO:0000256" key="14">
    <source>
        <dbReference type="ARBA" id="ARBA00023034"/>
    </source>
</evidence>
<keyword evidence="18" id="KW-0458">Lysosome</keyword>
<dbReference type="Gene3D" id="3.50.30.30">
    <property type="match status" value="1"/>
</dbReference>
<dbReference type="SUPFAM" id="SSF53187">
    <property type="entry name" value="Zn-dependent exopeptidases"/>
    <property type="match status" value="1"/>
</dbReference>
<keyword evidence="11" id="KW-0378">Hydrolase</keyword>
<evidence type="ECO:0000256" key="4">
    <source>
        <dbReference type="ARBA" id="ARBA00004613"/>
    </source>
</evidence>
<dbReference type="GO" id="GO:0005764">
    <property type="term" value="C:lysosome"/>
    <property type="evidence" value="ECO:0007669"/>
    <property type="project" value="UniProtKB-SubCell"/>
</dbReference>
<sequence length="445" mass="48024">MDEFSPEGMAQFARTWTDGRPWEFISQLTAIGDHMAGSDGDERAGELVAQTFDDAGVRDVAYDEFELAHWTRGETTLELTAPDERTFEAIALPYAPAGDVEGPLVDVGYGTPAEIDDHDVEGALVVASTTTPSGGRFVHRMEKFGYAIDSGAVGFLFVNHVPGQLPPTGALRYNEEAVAPAAGVSKETGAWLTDYASRGGRARLTIDATTEPGTSRNVVGRVGPDTDRELLLCAHYDGHDIAEGALDNGCGIATVVTAARILAAMDLEIGVRVVGVGAEEVGLVGAEHLARTLDIDRIAGVVNIDGAGRYRDLVAYTHTSDWTEAVTARVADDTRHPIRIEDEPHPFSDQWPFVRAGIPAVQLHSDSGERGRGWGHTHADTRDKVDDRNIREHGMLTALLVRELAAEAAEGDIPRLDDESVAHSFREADFEVGMRAADIWPEHWG</sequence>
<reference evidence="23 24" key="1">
    <citation type="journal article" date="2019" name="Int. J. Syst. Evol. Microbiol.">
        <title>The Global Catalogue of Microorganisms (GCM) 10K type strain sequencing project: providing services to taxonomists for standard genome sequencing and annotation.</title>
        <authorList>
            <consortium name="The Broad Institute Genomics Platform"/>
            <consortium name="The Broad Institute Genome Sequencing Center for Infectious Disease"/>
            <person name="Wu L."/>
            <person name="Ma J."/>
        </authorList>
    </citation>
    <scope>NUCLEOTIDE SEQUENCE [LARGE SCALE GENOMIC DNA]</scope>
    <source>
        <strain evidence="23 24">DSM 29988</strain>
    </source>
</reference>
<dbReference type="SUPFAM" id="SSF52025">
    <property type="entry name" value="PA domain"/>
    <property type="match status" value="1"/>
</dbReference>
<keyword evidence="10" id="KW-0732">Signal</keyword>
<dbReference type="PANTHER" id="PTHR12053">
    <property type="entry name" value="PROTEASE FAMILY M28 PLASMA GLUTAMATE CARBOXYPEPTIDASE-RELATED"/>
    <property type="match status" value="1"/>
</dbReference>
<dbReference type="GO" id="GO:0008237">
    <property type="term" value="F:metallopeptidase activity"/>
    <property type="evidence" value="ECO:0007669"/>
    <property type="project" value="UniProtKB-KW"/>
</dbReference>
<keyword evidence="12" id="KW-0256">Endoplasmic reticulum</keyword>
<evidence type="ECO:0000256" key="12">
    <source>
        <dbReference type="ARBA" id="ARBA00022824"/>
    </source>
</evidence>
<evidence type="ECO:0000256" key="6">
    <source>
        <dbReference type="ARBA" id="ARBA00022525"/>
    </source>
</evidence>
<organism evidence="23 24">
    <name type="scientific">Haloferax namakaokahaiae</name>
    <dbReference type="NCBI Taxonomy" id="1748331"/>
    <lineage>
        <taxon>Archaea</taxon>
        <taxon>Methanobacteriati</taxon>
        <taxon>Methanobacteriota</taxon>
        <taxon>Stenosarchaea group</taxon>
        <taxon>Halobacteria</taxon>
        <taxon>Halobacteriales</taxon>
        <taxon>Haloferacaceae</taxon>
        <taxon>Haloferax</taxon>
    </lineage>
</organism>
<dbReference type="Pfam" id="PF04389">
    <property type="entry name" value="Peptidase_M28"/>
    <property type="match status" value="1"/>
</dbReference>
<keyword evidence="13" id="KW-0862">Zinc</keyword>
<evidence type="ECO:0000256" key="16">
    <source>
        <dbReference type="ARBA" id="ARBA00023145"/>
    </source>
</evidence>
<evidence type="ECO:0000256" key="8">
    <source>
        <dbReference type="ARBA" id="ARBA00022670"/>
    </source>
</evidence>
<evidence type="ECO:0000256" key="2">
    <source>
        <dbReference type="ARBA" id="ARBA00004371"/>
    </source>
</evidence>
<keyword evidence="17" id="KW-0325">Glycoprotein</keyword>
<evidence type="ECO:0000256" key="9">
    <source>
        <dbReference type="ARBA" id="ARBA00022723"/>
    </source>
</evidence>
<accession>A0ABD5ZCV4</accession>
<comment type="subunit">
    <text evidence="19">Homodimer. The monomeric form is inactive while the homodimer is active.</text>
</comment>
<dbReference type="GO" id="GO:0006508">
    <property type="term" value="P:proteolysis"/>
    <property type="evidence" value="ECO:0007669"/>
    <property type="project" value="UniProtKB-KW"/>
</dbReference>
<dbReference type="InterPro" id="IPR039866">
    <property type="entry name" value="CPQ"/>
</dbReference>
<evidence type="ECO:0000256" key="13">
    <source>
        <dbReference type="ARBA" id="ARBA00022833"/>
    </source>
</evidence>